<evidence type="ECO:0000313" key="5">
    <source>
        <dbReference type="Proteomes" id="UP000183954"/>
    </source>
</evidence>
<evidence type="ECO:0000256" key="3">
    <source>
        <dbReference type="SAM" id="SignalP"/>
    </source>
</evidence>
<name>A0A1M5ZI12_9FIRM</name>
<evidence type="ECO:0000256" key="2">
    <source>
        <dbReference type="SAM" id="Phobius"/>
    </source>
</evidence>
<proteinExistence type="predicted"/>
<accession>A0A1M5ZI12</accession>
<dbReference type="STRING" id="1121420.SAMN02746098_03289"/>
<reference evidence="5" key="1">
    <citation type="submission" date="2016-11" db="EMBL/GenBank/DDBJ databases">
        <authorList>
            <person name="Varghese N."/>
            <person name="Submissions S."/>
        </authorList>
    </citation>
    <scope>NUCLEOTIDE SEQUENCE [LARGE SCALE GENOMIC DNA]</scope>
    <source>
        <strain evidence="5">DSM 15449</strain>
    </source>
</reference>
<feature type="chain" id="PRO_5012093227" description="YtkA-like" evidence="3">
    <location>
        <begin position="26"/>
        <end position="215"/>
    </location>
</feature>
<dbReference type="EMBL" id="FQXJ01000012">
    <property type="protein sequence ID" value="SHI23955.1"/>
    <property type="molecule type" value="Genomic_DNA"/>
</dbReference>
<feature type="signal peptide" evidence="3">
    <location>
        <begin position="1"/>
        <end position="25"/>
    </location>
</feature>
<sequence>MKKKFSSLVILILFSLLIFTLPALADSKPATSNNMSDMDMSGSPSSEAAHGDSPSTEVTVAKGDKFQVSVQADPEQPAPNKPVTLMIIVKNQTTGEPVLDASVNVDMMLMESDSHSNMSGMNMDSATTLKGEAKPDNMEPGMYAVTLIPTEQGEWNQDIHISSPSLGETTITVPLIVSKSSPNWILIGSVGGLVVLAGIIAQFLKRKQPSGREVQ</sequence>
<dbReference type="AlphaFoldDB" id="A0A1M5ZI12"/>
<evidence type="ECO:0000256" key="1">
    <source>
        <dbReference type="SAM" id="MobiDB-lite"/>
    </source>
</evidence>
<evidence type="ECO:0008006" key="6">
    <source>
        <dbReference type="Google" id="ProtNLM"/>
    </source>
</evidence>
<keyword evidence="2" id="KW-0472">Membrane</keyword>
<dbReference type="OrthoDB" id="1796566at2"/>
<gene>
    <name evidence="4" type="ORF">SAMN02746098_03289</name>
</gene>
<evidence type="ECO:0000313" key="4">
    <source>
        <dbReference type="EMBL" id="SHI23955.1"/>
    </source>
</evidence>
<feature type="transmembrane region" description="Helical" evidence="2">
    <location>
        <begin position="184"/>
        <end position="204"/>
    </location>
</feature>
<protein>
    <recommendedName>
        <fullName evidence="6">YtkA-like</fullName>
    </recommendedName>
</protein>
<feature type="compositionally biased region" description="Low complexity" evidence="1">
    <location>
        <begin position="32"/>
        <end position="46"/>
    </location>
</feature>
<keyword evidence="2" id="KW-1133">Transmembrane helix</keyword>
<dbReference type="Proteomes" id="UP000183954">
    <property type="component" value="Unassembled WGS sequence"/>
</dbReference>
<dbReference type="RefSeq" id="WP_073030801.1">
    <property type="nucleotide sequence ID" value="NZ_FQXJ01000012.1"/>
</dbReference>
<keyword evidence="5" id="KW-1185">Reference proteome</keyword>
<keyword evidence="3" id="KW-0732">Signal</keyword>
<organism evidence="4 5">
    <name type="scientific">Desulfosporosinus lacus DSM 15449</name>
    <dbReference type="NCBI Taxonomy" id="1121420"/>
    <lineage>
        <taxon>Bacteria</taxon>
        <taxon>Bacillati</taxon>
        <taxon>Bacillota</taxon>
        <taxon>Clostridia</taxon>
        <taxon>Eubacteriales</taxon>
        <taxon>Desulfitobacteriaceae</taxon>
        <taxon>Desulfosporosinus</taxon>
    </lineage>
</organism>
<keyword evidence="2" id="KW-0812">Transmembrane</keyword>
<feature type="region of interest" description="Disordered" evidence="1">
    <location>
        <begin position="32"/>
        <end position="58"/>
    </location>
</feature>